<evidence type="ECO:0000313" key="5">
    <source>
        <dbReference type="EMBL" id="KAH7279876.1"/>
    </source>
</evidence>
<organism evidence="5 6">
    <name type="scientific">Ceratopteris richardii</name>
    <name type="common">Triangle waterfern</name>
    <dbReference type="NCBI Taxonomy" id="49495"/>
    <lineage>
        <taxon>Eukaryota</taxon>
        <taxon>Viridiplantae</taxon>
        <taxon>Streptophyta</taxon>
        <taxon>Embryophyta</taxon>
        <taxon>Tracheophyta</taxon>
        <taxon>Polypodiopsida</taxon>
        <taxon>Polypodiidae</taxon>
        <taxon>Polypodiales</taxon>
        <taxon>Pteridineae</taxon>
        <taxon>Pteridaceae</taxon>
        <taxon>Parkerioideae</taxon>
        <taxon>Ceratopteris</taxon>
    </lineage>
</organism>
<reference evidence="5" key="1">
    <citation type="submission" date="2021-08" db="EMBL/GenBank/DDBJ databases">
        <title>WGS assembly of Ceratopteris richardii.</title>
        <authorList>
            <person name="Marchant D.B."/>
            <person name="Chen G."/>
            <person name="Jenkins J."/>
            <person name="Shu S."/>
            <person name="Leebens-Mack J."/>
            <person name="Grimwood J."/>
            <person name="Schmutz J."/>
            <person name="Soltis P."/>
            <person name="Soltis D."/>
            <person name="Chen Z.-H."/>
        </authorList>
    </citation>
    <scope>NUCLEOTIDE SEQUENCE</scope>
    <source>
        <strain evidence="5">Whitten #5841</strain>
        <tissue evidence="5">Leaf</tissue>
    </source>
</reference>
<dbReference type="PROSITE" id="PS50280">
    <property type="entry name" value="SET"/>
    <property type="match status" value="1"/>
</dbReference>
<protein>
    <recommendedName>
        <fullName evidence="4">SET domain-containing protein</fullName>
    </recommendedName>
</protein>
<evidence type="ECO:0000259" key="4">
    <source>
        <dbReference type="PROSITE" id="PS50280"/>
    </source>
</evidence>
<dbReference type="InterPro" id="IPR044431">
    <property type="entry name" value="SET_RBCMT"/>
</dbReference>
<evidence type="ECO:0000256" key="1">
    <source>
        <dbReference type="ARBA" id="ARBA00022603"/>
    </source>
</evidence>
<keyword evidence="1" id="KW-0489">Methyltransferase</keyword>
<evidence type="ECO:0000256" key="3">
    <source>
        <dbReference type="ARBA" id="ARBA00022691"/>
    </source>
</evidence>
<dbReference type="InterPro" id="IPR015353">
    <property type="entry name" value="Rubisco_LSMT_subst-bd"/>
</dbReference>
<dbReference type="Gene3D" id="3.90.1410.10">
    <property type="entry name" value="set domain protein methyltransferase, domain 1"/>
    <property type="match status" value="1"/>
</dbReference>
<dbReference type="InterPro" id="IPR050600">
    <property type="entry name" value="SETD3_SETD6_MTase"/>
</dbReference>
<dbReference type="SUPFAM" id="SSF82199">
    <property type="entry name" value="SET domain"/>
    <property type="match status" value="1"/>
</dbReference>
<keyword evidence="3" id="KW-0949">S-adenosyl-L-methionine</keyword>
<dbReference type="GO" id="GO:0016279">
    <property type="term" value="F:protein-lysine N-methyltransferase activity"/>
    <property type="evidence" value="ECO:0007669"/>
    <property type="project" value="InterPro"/>
</dbReference>
<gene>
    <name evidence="5" type="ORF">KP509_37G041900</name>
</gene>
<dbReference type="AlphaFoldDB" id="A0A8T2Q882"/>
<dbReference type="OMA" id="YNDICAH"/>
<dbReference type="CDD" id="cd19179">
    <property type="entry name" value="SET_RBCMT"/>
    <property type="match status" value="1"/>
</dbReference>
<dbReference type="EMBL" id="CM035442">
    <property type="protein sequence ID" value="KAH7279876.1"/>
    <property type="molecule type" value="Genomic_DNA"/>
</dbReference>
<keyword evidence="6" id="KW-1185">Reference proteome</keyword>
<name>A0A8T2Q882_CERRI</name>
<sequence>MDATSIIHACPSSVYLVRTAAIRCTVSAPQQKSKETRLEEFGTWLKGMGHEPCNLRLRSFPSESETPGTGAIAKTGGIRKGQIIVQVPFQAFMSEQTARACPHVGPLIEKARLTEWQSLCLHLLCERAKGVRSMWYPYLALLPTESEMAELHPLMWPQGLSEEWLSGSPMLLKLQQRFLNCREDYEALVAAGGNFLFPPEKSIDAIVTEISTRWAASILLSRAFSLDLTNELDDDEFSEHSTVLVPWADMLNHSSLCGKESCLVYDSIKKLACLHASKDYLEGEQVFDSYGPNLSPSDLLLDYGFVDQENNNHRVDLPASCLGPVTGSANDDLLRSIGLPPDGAIFSITEDGVDETALAWTRAAVASIKELASVGWTEGKHSQEKINTRGNMSMACFLKPVSHENESEVMRRLLSACGNVLTQYQTTLDEDHAMVDNEVDKVKVSWAQAQAKLAIISEKKALRGAWKQFYVKLKKLENGGNFRRSSQIKRTN</sequence>
<keyword evidence="2" id="KW-0808">Transferase</keyword>
<accession>A0A8T2Q882</accession>
<dbReference type="GO" id="GO:0032259">
    <property type="term" value="P:methylation"/>
    <property type="evidence" value="ECO:0007669"/>
    <property type="project" value="UniProtKB-KW"/>
</dbReference>
<dbReference type="InterPro" id="IPR036464">
    <property type="entry name" value="Rubisco_LSMT_subst-bd_sf"/>
</dbReference>
<evidence type="ECO:0000256" key="2">
    <source>
        <dbReference type="ARBA" id="ARBA00022679"/>
    </source>
</evidence>
<dbReference type="PANTHER" id="PTHR13271:SF145">
    <property type="entry name" value="SET DOMAIN-CONTAINING PROTEIN"/>
    <property type="match status" value="1"/>
</dbReference>
<dbReference type="InterPro" id="IPR046341">
    <property type="entry name" value="SET_dom_sf"/>
</dbReference>
<dbReference type="PANTHER" id="PTHR13271">
    <property type="entry name" value="UNCHARACTERIZED PUTATIVE METHYLTRANSFERASE"/>
    <property type="match status" value="1"/>
</dbReference>
<dbReference type="Gene3D" id="3.90.1420.10">
    <property type="entry name" value="Rubisco LSMT, substrate-binding domain"/>
    <property type="match status" value="1"/>
</dbReference>
<dbReference type="Pfam" id="PF09273">
    <property type="entry name" value="Rubis-subs-bind"/>
    <property type="match status" value="1"/>
</dbReference>
<comment type="caution">
    <text evidence="5">The sequence shown here is derived from an EMBL/GenBank/DDBJ whole genome shotgun (WGS) entry which is preliminary data.</text>
</comment>
<evidence type="ECO:0000313" key="6">
    <source>
        <dbReference type="Proteomes" id="UP000825935"/>
    </source>
</evidence>
<dbReference type="OrthoDB" id="341421at2759"/>
<proteinExistence type="predicted"/>
<feature type="domain" description="SET" evidence="4">
    <location>
        <begin position="53"/>
        <end position="291"/>
    </location>
</feature>
<dbReference type="InterPro" id="IPR001214">
    <property type="entry name" value="SET_dom"/>
</dbReference>
<dbReference type="SUPFAM" id="SSF81822">
    <property type="entry name" value="RuBisCo LSMT C-terminal, substrate-binding domain"/>
    <property type="match status" value="1"/>
</dbReference>
<dbReference type="Proteomes" id="UP000825935">
    <property type="component" value="Chromosome 37"/>
</dbReference>